<feature type="non-terminal residue" evidence="1">
    <location>
        <position position="1"/>
    </location>
</feature>
<protein>
    <submittedName>
        <fullName evidence="1">Uncharacterized protein</fullName>
    </submittedName>
</protein>
<sequence length="96" mass="10948">LLVLGPEETRGIHHSVLKISIVLCFRRMARLQHILVSLEGPDETRALSRSVPHLFLSLKALLQCIPVLFEAPEETRGSRVRIMKLLYIFCFGEQIP</sequence>
<reference evidence="2" key="2">
    <citation type="submission" date="2015-01" db="EMBL/GenBank/DDBJ databases">
        <title>Evolutionary Origins and Diversification of the Mycorrhizal Mutualists.</title>
        <authorList>
            <consortium name="DOE Joint Genome Institute"/>
            <consortium name="Mycorrhizal Genomics Consortium"/>
            <person name="Kohler A."/>
            <person name="Kuo A."/>
            <person name="Nagy L.G."/>
            <person name="Floudas D."/>
            <person name="Copeland A."/>
            <person name="Barry K.W."/>
            <person name="Cichocki N."/>
            <person name="Veneault-Fourrey C."/>
            <person name="LaButti K."/>
            <person name="Lindquist E.A."/>
            <person name="Lipzen A."/>
            <person name="Lundell T."/>
            <person name="Morin E."/>
            <person name="Murat C."/>
            <person name="Riley R."/>
            <person name="Ohm R."/>
            <person name="Sun H."/>
            <person name="Tunlid A."/>
            <person name="Henrissat B."/>
            <person name="Grigoriev I.V."/>
            <person name="Hibbett D.S."/>
            <person name="Martin F."/>
        </authorList>
    </citation>
    <scope>NUCLEOTIDE SEQUENCE [LARGE SCALE GENOMIC DNA]</scope>
    <source>
        <strain evidence="2">LaAM-08-1</strain>
    </source>
</reference>
<dbReference type="OrthoDB" id="3087112at2759"/>
<proteinExistence type="predicted"/>
<reference evidence="1 2" key="1">
    <citation type="submission" date="2014-04" db="EMBL/GenBank/DDBJ databases">
        <authorList>
            <consortium name="DOE Joint Genome Institute"/>
            <person name="Kuo A."/>
            <person name="Kohler A."/>
            <person name="Nagy L.G."/>
            <person name="Floudas D."/>
            <person name="Copeland A."/>
            <person name="Barry K.W."/>
            <person name="Cichocki N."/>
            <person name="Veneault-Fourrey C."/>
            <person name="LaButti K."/>
            <person name="Lindquist E.A."/>
            <person name="Lipzen A."/>
            <person name="Lundell T."/>
            <person name="Morin E."/>
            <person name="Murat C."/>
            <person name="Sun H."/>
            <person name="Tunlid A."/>
            <person name="Henrissat B."/>
            <person name="Grigoriev I.V."/>
            <person name="Hibbett D.S."/>
            <person name="Martin F."/>
            <person name="Nordberg H.P."/>
            <person name="Cantor M.N."/>
            <person name="Hua S.X."/>
        </authorList>
    </citation>
    <scope>NUCLEOTIDE SEQUENCE [LARGE SCALE GENOMIC DNA]</scope>
    <source>
        <strain evidence="1 2">LaAM-08-1</strain>
    </source>
</reference>
<keyword evidence="2" id="KW-1185">Reference proteome</keyword>
<gene>
    <name evidence="1" type="ORF">K443DRAFT_101585</name>
</gene>
<dbReference type="AlphaFoldDB" id="A0A0C9XUZ9"/>
<dbReference type="HOGENOM" id="CLU_2360039_0_0_1"/>
<organism evidence="1 2">
    <name type="scientific">Laccaria amethystina LaAM-08-1</name>
    <dbReference type="NCBI Taxonomy" id="1095629"/>
    <lineage>
        <taxon>Eukaryota</taxon>
        <taxon>Fungi</taxon>
        <taxon>Dikarya</taxon>
        <taxon>Basidiomycota</taxon>
        <taxon>Agaricomycotina</taxon>
        <taxon>Agaricomycetes</taxon>
        <taxon>Agaricomycetidae</taxon>
        <taxon>Agaricales</taxon>
        <taxon>Agaricineae</taxon>
        <taxon>Hydnangiaceae</taxon>
        <taxon>Laccaria</taxon>
    </lineage>
</organism>
<feature type="non-terminal residue" evidence="1">
    <location>
        <position position="96"/>
    </location>
</feature>
<accession>A0A0C9XUZ9</accession>
<dbReference type="Proteomes" id="UP000054477">
    <property type="component" value="Unassembled WGS sequence"/>
</dbReference>
<dbReference type="EMBL" id="KN838639">
    <property type="protein sequence ID" value="KIJ99792.1"/>
    <property type="molecule type" value="Genomic_DNA"/>
</dbReference>
<evidence type="ECO:0000313" key="1">
    <source>
        <dbReference type="EMBL" id="KIJ99792.1"/>
    </source>
</evidence>
<name>A0A0C9XUZ9_9AGAR</name>
<evidence type="ECO:0000313" key="2">
    <source>
        <dbReference type="Proteomes" id="UP000054477"/>
    </source>
</evidence>